<evidence type="ECO:0008006" key="3">
    <source>
        <dbReference type="Google" id="ProtNLM"/>
    </source>
</evidence>
<keyword evidence="2" id="KW-1185">Reference proteome</keyword>
<dbReference type="EMBL" id="FXAH01000006">
    <property type="protein sequence ID" value="SMF40723.1"/>
    <property type="molecule type" value="Genomic_DNA"/>
</dbReference>
<organism evidence="1 2">
    <name type="scientific">Trinickia caryophylli</name>
    <name type="common">Paraburkholderia caryophylli</name>
    <dbReference type="NCBI Taxonomy" id="28094"/>
    <lineage>
        <taxon>Bacteria</taxon>
        <taxon>Pseudomonadati</taxon>
        <taxon>Pseudomonadota</taxon>
        <taxon>Betaproteobacteria</taxon>
        <taxon>Burkholderiales</taxon>
        <taxon>Burkholderiaceae</taxon>
        <taxon>Trinickia</taxon>
    </lineage>
</organism>
<gene>
    <name evidence="1" type="ORF">SAMN06295900_106343</name>
</gene>
<dbReference type="Proteomes" id="UP000192911">
    <property type="component" value="Unassembled WGS sequence"/>
</dbReference>
<proteinExistence type="predicted"/>
<accession>A0A1X7EVQ2</accession>
<name>A0A1X7EVQ2_TRICW</name>
<dbReference type="STRING" id="28094.SAMN06295900_106343"/>
<evidence type="ECO:0000313" key="2">
    <source>
        <dbReference type="Proteomes" id="UP000192911"/>
    </source>
</evidence>
<dbReference type="GeneID" id="95550723"/>
<sequence length="597" mass="66262">MYGLSSVRRTRYWRFLALLASALFITAYPRLVFSQCPVPGKITICSAFPDDIPGENGAQGASLQDAAKFAWQEFIALNWPAMAGVRDMPDDQEKFGAPTYSGPLVWHTFRGKVEIYPGMYAPGDKYFGSPPPGYIDSAAKDYGYDTGPAYKYDIDIPPAAGITPPKTPPWINLDENSQIFLDQMFAGVVTEHRRQNDDQILFMAKANRAEYKYIAKNRWWGGAAPFVKTQNYISNKRADPPQGSEDYVSFPTGTVEVKASWRKLAPTEDRRRFYIAKVRYYICADRDSTVCANDASKIRYVDEDMALVGLHIIHKTKTAPHFIYATFEQADNLTCPDGSRLEDREGRADPAATCAPKQFMTPEIVSRNAPTSSSIPWQTFDPIPRFPLYTEKQLYYLNTPYTGIPVKQNADGSQQPAVIRVNKRKHAIPNDIIAVNQLAHDQIDSYTSGKIGTLPAGSVWRYYKLVNVQARLIPEKTPGKDYTGSDAATYYQSNSTIETDYNLQVFSGKFFAAFDGNDPHKFTITDFDRSGKAISNVAYNGALTNMGGCMGCHGNAQMGGSGFSFILAGGRTGAPDVVGAPVTTEQVERFVRYFGGK</sequence>
<evidence type="ECO:0000313" key="1">
    <source>
        <dbReference type="EMBL" id="SMF40723.1"/>
    </source>
</evidence>
<dbReference type="AlphaFoldDB" id="A0A1X7EVQ2"/>
<reference evidence="2" key="1">
    <citation type="submission" date="2017-04" db="EMBL/GenBank/DDBJ databases">
        <authorList>
            <person name="Varghese N."/>
            <person name="Submissions S."/>
        </authorList>
    </citation>
    <scope>NUCLEOTIDE SEQUENCE [LARGE SCALE GENOMIC DNA]</scope>
    <source>
        <strain evidence="2">Ballard 720</strain>
    </source>
</reference>
<dbReference type="RefSeq" id="WP_085228010.1">
    <property type="nucleotide sequence ID" value="NZ_BSQD01000006.1"/>
</dbReference>
<protein>
    <recommendedName>
        <fullName evidence="3">Cytochrome c domain-containing protein</fullName>
    </recommendedName>
</protein>
<dbReference type="OrthoDB" id="280897at2"/>